<accession>A0A6A5S1F7</accession>
<dbReference type="Proteomes" id="UP000800082">
    <property type="component" value="Unassembled WGS sequence"/>
</dbReference>
<proteinExistence type="predicted"/>
<feature type="transmembrane region" description="Helical" evidence="1">
    <location>
        <begin position="148"/>
        <end position="165"/>
    </location>
</feature>
<feature type="domain" description="DUF6594" evidence="2">
    <location>
        <begin position="4"/>
        <end position="160"/>
    </location>
</feature>
<reference evidence="3" key="1">
    <citation type="journal article" date="2020" name="Stud. Mycol.">
        <title>101 Dothideomycetes genomes: a test case for predicting lifestyles and emergence of pathogens.</title>
        <authorList>
            <person name="Haridas S."/>
            <person name="Albert R."/>
            <person name="Binder M."/>
            <person name="Bloem J."/>
            <person name="Labutti K."/>
            <person name="Salamov A."/>
            <person name="Andreopoulos B."/>
            <person name="Baker S."/>
            <person name="Barry K."/>
            <person name="Bills G."/>
            <person name="Bluhm B."/>
            <person name="Cannon C."/>
            <person name="Castanera R."/>
            <person name="Culley D."/>
            <person name="Daum C."/>
            <person name="Ezra D."/>
            <person name="Gonzalez J."/>
            <person name="Henrissat B."/>
            <person name="Kuo A."/>
            <person name="Liang C."/>
            <person name="Lipzen A."/>
            <person name="Lutzoni F."/>
            <person name="Magnuson J."/>
            <person name="Mondo S."/>
            <person name="Nolan M."/>
            <person name="Ohm R."/>
            <person name="Pangilinan J."/>
            <person name="Park H.-J."/>
            <person name="Ramirez L."/>
            <person name="Alfaro M."/>
            <person name="Sun H."/>
            <person name="Tritt A."/>
            <person name="Yoshinaga Y."/>
            <person name="Zwiers L.-H."/>
            <person name="Turgeon B."/>
            <person name="Goodwin S."/>
            <person name="Spatafora J."/>
            <person name="Crous P."/>
            <person name="Grigoriev I."/>
        </authorList>
    </citation>
    <scope>NUCLEOTIDE SEQUENCE</scope>
    <source>
        <strain evidence="3">CBS 183.55</strain>
    </source>
</reference>
<name>A0A6A5S1F7_9PLEO</name>
<keyword evidence="1" id="KW-0812">Transmembrane</keyword>
<dbReference type="AlphaFoldDB" id="A0A6A5S1F7"/>
<evidence type="ECO:0000313" key="4">
    <source>
        <dbReference type="Proteomes" id="UP000800082"/>
    </source>
</evidence>
<dbReference type="OrthoDB" id="3533814at2759"/>
<dbReference type="EMBL" id="ML978961">
    <property type="protein sequence ID" value="KAF1931347.1"/>
    <property type="molecule type" value="Genomic_DNA"/>
</dbReference>
<dbReference type="Pfam" id="PF20237">
    <property type="entry name" value="DUF6594"/>
    <property type="match status" value="1"/>
</dbReference>
<keyword evidence="1" id="KW-0472">Membrane</keyword>
<evidence type="ECO:0000256" key="1">
    <source>
        <dbReference type="SAM" id="Phobius"/>
    </source>
</evidence>
<gene>
    <name evidence="3" type="ORF">M421DRAFT_345412</name>
</gene>
<feature type="transmembrane region" description="Helical" evidence="1">
    <location>
        <begin position="118"/>
        <end position="136"/>
    </location>
</feature>
<evidence type="ECO:0000259" key="2">
    <source>
        <dbReference type="Pfam" id="PF20237"/>
    </source>
</evidence>
<sequence length="219" mass="24768">MVSNESSRDYKYVRAWIKHNMPLVSPDEKYILCKDRVWSLGRGGEGTIFEGAISNRLKKFDLTQLRDLVRVSVCAFSTCAPSLKSPVVDLCSEEVDGKASDPSIHYFSPSRIKKTADVLIAVTPVLLLVTPILAMYELSPKKTKRATYGAIGLLMGFSLLSRVPWRLSIRRGDMERSLRAPHNVMYSSSSAQQRSRNLISLEQRVQRIGWTFKGSERRK</sequence>
<protein>
    <recommendedName>
        <fullName evidence="2">DUF6594 domain-containing protein</fullName>
    </recommendedName>
</protein>
<dbReference type="RefSeq" id="XP_033451595.1">
    <property type="nucleotide sequence ID" value="XM_033589521.1"/>
</dbReference>
<keyword evidence="4" id="KW-1185">Reference proteome</keyword>
<keyword evidence="1" id="KW-1133">Transmembrane helix</keyword>
<dbReference type="InterPro" id="IPR046529">
    <property type="entry name" value="DUF6594"/>
</dbReference>
<organism evidence="3 4">
    <name type="scientific">Didymella exigua CBS 183.55</name>
    <dbReference type="NCBI Taxonomy" id="1150837"/>
    <lineage>
        <taxon>Eukaryota</taxon>
        <taxon>Fungi</taxon>
        <taxon>Dikarya</taxon>
        <taxon>Ascomycota</taxon>
        <taxon>Pezizomycotina</taxon>
        <taxon>Dothideomycetes</taxon>
        <taxon>Pleosporomycetidae</taxon>
        <taxon>Pleosporales</taxon>
        <taxon>Pleosporineae</taxon>
        <taxon>Didymellaceae</taxon>
        <taxon>Didymella</taxon>
    </lineage>
</organism>
<evidence type="ECO:0000313" key="3">
    <source>
        <dbReference type="EMBL" id="KAF1931347.1"/>
    </source>
</evidence>
<dbReference type="GeneID" id="54347168"/>